<protein>
    <submittedName>
        <fullName evidence="2">Uncharacterized protein</fullName>
    </submittedName>
</protein>
<gene>
    <name evidence="2" type="ORF">GCM10012280_63110</name>
</gene>
<accession>A0A917ZWY8</accession>
<evidence type="ECO:0000313" key="3">
    <source>
        <dbReference type="Proteomes" id="UP000641932"/>
    </source>
</evidence>
<keyword evidence="3" id="KW-1185">Reference proteome</keyword>
<proteinExistence type="predicted"/>
<evidence type="ECO:0000313" key="2">
    <source>
        <dbReference type="EMBL" id="GGO98599.1"/>
    </source>
</evidence>
<name>A0A917ZWY8_9ACTN</name>
<dbReference type="Gene3D" id="1.10.10.10">
    <property type="entry name" value="Winged helix-like DNA-binding domain superfamily/Winged helix DNA-binding domain"/>
    <property type="match status" value="1"/>
</dbReference>
<feature type="region of interest" description="Disordered" evidence="1">
    <location>
        <begin position="232"/>
        <end position="264"/>
    </location>
</feature>
<feature type="compositionally biased region" description="Basic residues" evidence="1">
    <location>
        <begin position="254"/>
        <end position="263"/>
    </location>
</feature>
<organism evidence="2 3">
    <name type="scientific">Wenjunlia tyrosinilytica</name>
    <dbReference type="NCBI Taxonomy" id="1544741"/>
    <lineage>
        <taxon>Bacteria</taxon>
        <taxon>Bacillati</taxon>
        <taxon>Actinomycetota</taxon>
        <taxon>Actinomycetes</taxon>
        <taxon>Kitasatosporales</taxon>
        <taxon>Streptomycetaceae</taxon>
        <taxon>Wenjunlia</taxon>
    </lineage>
</organism>
<evidence type="ECO:0000256" key="1">
    <source>
        <dbReference type="SAM" id="MobiDB-lite"/>
    </source>
</evidence>
<dbReference type="AlphaFoldDB" id="A0A917ZWY8"/>
<feature type="compositionally biased region" description="Basic residues" evidence="1">
    <location>
        <begin position="183"/>
        <end position="194"/>
    </location>
</feature>
<reference evidence="2" key="1">
    <citation type="journal article" date="2014" name="Int. J. Syst. Evol. Microbiol.">
        <title>Complete genome sequence of Corynebacterium casei LMG S-19264T (=DSM 44701T), isolated from a smear-ripened cheese.</title>
        <authorList>
            <consortium name="US DOE Joint Genome Institute (JGI-PGF)"/>
            <person name="Walter F."/>
            <person name="Albersmeier A."/>
            <person name="Kalinowski J."/>
            <person name="Ruckert C."/>
        </authorList>
    </citation>
    <scope>NUCLEOTIDE SEQUENCE</scope>
    <source>
        <strain evidence="2">CGMCC 4.7201</strain>
    </source>
</reference>
<dbReference type="EMBL" id="BMMS01000039">
    <property type="protein sequence ID" value="GGO98599.1"/>
    <property type="molecule type" value="Genomic_DNA"/>
</dbReference>
<sequence>MQAALGQVPSLRSEAGAVGVLPGLWVPESAQWVSTTSGRIAVDAYSWIQAVHWVAGSGLYEPRRHRSHGPRSFGPTTVRVAQELAELSPCRPGIEYLKRRTGLSERAVEYHLAMLRETGLLAYVVRGTRVRGEAARASEFARMTPMEFDVALGVRTVGEGTTRRMTGIAEAGRELMAKLANKAARKVRRPRSKTSSKAPAKGARKGTGRAVVTSVSATSRCTLMEGIPASLSTAGTTVLPPESKRASGRSKSPIPKRGKRGRKLTSVGRRFQLASELIRQVPWMGRASVPRIAWILREVSDAGWTAEEVIAFLDCRDVPARVDRPSGFLAQRLNGAVALWPDADGRTRAVQAYRDSRRAEQARHQEWEGDWEAPRCMAVRRLVAEALAPLAQPHDQGPALPELASIEDLSPQDLAEMRATALGEFMAGDTTLVTTTLDTLGRAAAVHIYGADLVQRVLKLANSSSMMTVGYADRRQ</sequence>
<feature type="region of interest" description="Disordered" evidence="1">
    <location>
        <begin position="181"/>
        <end position="211"/>
    </location>
</feature>
<reference evidence="2" key="2">
    <citation type="submission" date="2020-09" db="EMBL/GenBank/DDBJ databases">
        <authorList>
            <person name="Sun Q."/>
            <person name="Zhou Y."/>
        </authorList>
    </citation>
    <scope>NUCLEOTIDE SEQUENCE</scope>
    <source>
        <strain evidence="2">CGMCC 4.7201</strain>
    </source>
</reference>
<comment type="caution">
    <text evidence="2">The sequence shown here is derived from an EMBL/GenBank/DDBJ whole genome shotgun (WGS) entry which is preliminary data.</text>
</comment>
<dbReference type="Proteomes" id="UP000641932">
    <property type="component" value="Unassembled WGS sequence"/>
</dbReference>
<dbReference type="InterPro" id="IPR036388">
    <property type="entry name" value="WH-like_DNA-bd_sf"/>
</dbReference>